<organism evidence="4">
    <name type="scientific">Brassica campestris</name>
    <name type="common">Field mustard</name>
    <dbReference type="NCBI Taxonomy" id="3711"/>
    <lineage>
        <taxon>Eukaryota</taxon>
        <taxon>Viridiplantae</taxon>
        <taxon>Streptophyta</taxon>
        <taxon>Embryophyta</taxon>
        <taxon>Tracheophyta</taxon>
        <taxon>Spermatophyta</taxon>
        <taxon>Magnoliopsida</taxon>
        <taxon>eudicotyledons</taxon>
        <taxon>Gunneridae</taxon>
        <taxon>Pentapetalae</taxon>
        <taxon>rosids</taxon>
        <taxon>malvids</taxon>
        <taxon>Brassicales</taxon>
        <taxon>Brassicaceae</taxon>
        <taxon>Brassiceae</taxon>
        <taxon>Brassica</taxon>
    </lineage>
</organism>
<feature type="compositionally biased region" description="Low complexity" evidence="3">
    <location>
        <begin position="18"/>
        <end position="29"/>
    </location>
</feature>
<dbReference type="Proteomes" id="UP000264353">
    <property type="component" value="Unassembled WGS sequence"/>
</dbReference>
<gene>
    <name evidence="4" type="ORF">BRARA_K00760</name>
</gene>
<reference evidence="4" key="1">
    <citation type="submission" date="2018-06" db="EMBL/GenBank/DDBJ databases">
        <title>WGS assembly of Brassica rapa FPsc.</title>
        <authorList>
            <person name="Bowman J."/>
            <person name="Kohchi T."/>
            <person name="Yamato K."/>
            <person name="Jenkins J."/>
            <person name="Shu S."/>
            <person name="Ishizaki K."/>
            <person name="Yamaoka S."/>
            <person name="Nishihama R."/>
            <person name="Nakamura Y."/>
            <person name="Berger F."/>
            <person name="Adam C."/>
            <person name="Aki S."/>
            <person name="Althoff F."/>
            <person name="Araki T."/>
            <person name="Arteaga-Vazquez M."/>
            <person name="Balasubrmanian S."/>
            <person name="Bauer D."/>
            <person name="Boehm C."/>
            <person name="Briginshaw L."/>
            <person name="Caballero-Perez J."/>
            <person name="Catarino B."/>
            <person name="Chen F."/>
            <person name="Chiyoda S."/>
            <person name="Chovatia M."/>
            <person name="Davies K."/>
            <person name="Delmans M."/>
            <person name="Demura T."/>
            <person name="Dierschke T."/>
            <person name="Dolan L."/>
            <person name="Dorantes-Acosta A."/>
            <person name="Eklund D."/>
            <person name="Florent S."/>
            <person name="Flores-Sandoval E."/>
            <person name="Fujiyama A."/>
            <person name="Fukuzawa H."/>
            <person name="Galik B."/>
            <person name="Grimanelli D."/>
            <person name="Grimwood J."/>
            <person name="Grossniklaus U."/>
            <person name="Hamada T."/>
            <person name="Haseloff J."/>
            <person name="Hetherington A."/>
            <person name="Higo A."/>
            <person name="Hirakawa Y."/>
            <person name="Hundley H."/>
            <person name="Ikeda Y."/>
            <person name="Inoue K."/>
            <person name="Inoue S."/>
            <person name="Ishida S."/>
            <person name="Jia Q."/>
            <person name="Kakita M."/>
            <person name="Kanazawa T."/>
            <person name="Kawai Y."/>
            <person name="Kawashima T."/>
            <person name="Kennedy M."/>
            <person name="Kinose K."/>
            <person name="Kinoshita T."/>
            <person name="Kohara Y."/>
            <person name="Koide E."/>
            <person name="Komatsu K."/>
            <person name="Kopischke S."/>
            <person name="Kubo M."/>
            <person name="Kyozuka J."/>
            <person name="Lagercrantz U."/>
            <person name="Lin S."/>
            <person name="Lindquist E."/>
            <person name="Lipzen A."/>
            <person name="Lu C."/>
            <person name="Luna E."/>
            <person name="Martienssen R."/>
            <person name="Minamino N."/>
            <person name="Mizutani M."/>
            <person name="Mizutani M."/>
            <person name="Mochizuki N."/>
            <person name="Monte I."/>
            <person name="Mosher R."/>
            <person name="Nagasaki H."/>
            <person name="Nakagami H."/>
            <person name="Naramoto S."/>
            <person name="Nishitani K."/>
            <person name="Ohtani M."/>
            <person name="Okamoto T."/>
            <person name="Okumura M."/>
            <person name="Phillips J."/>
            <person name="Pollak B."/>
            <person name="Reinders A."/>
            <person name="Roevekamp M."/>
            <person name="Sano R."/>
            <person name="Sawa S."/>
            <person name="Schmid M."/>
            <person name="Shirakawa M."/>
            <person name="Solano R."/>
            <person name="Spunde A."/>
            <person name="Suetsugu N."/>
            <person name="Sugano S."/>
            <person name="Sugiyama A."/>
            <person name="Sun R."/>
            <person name="Suzuki Y."/>
            <person name="Takenaka M."/>
            <person name="Takezawa D."/>
            <person name="Tomogane H."/>
            <person name="Tsuzuki M."/>
            <person name="Ueda T."/>
            <person name="Umeda M."/>
            <person name="Ward J."/>
            <person name="Watanabe Y."/>
            <person name="Yazaki K."/>
            <person name="Yokoyama R."/>
            <person name="Yoshitake Y."/>
            <person name="Yotsui I."/>
            <person name="Zachgo S."/>
            <person name="Schmutz J."/>
        </authorList>
    </citation>
    <scope>NUCLEOTIDE SEQUENCE [LARGE SCALE GENOMIC DNA]</scope>
</reference>
<protein>
    <recommendedName>
        <fullName evidence="5">WEB family protein</fullName>
    </recommendedName>
</protein>
<feature type="region of interest" description="Disordered" evidence="3">
    <location>
        <begin position="1"/>
        <end position="107"/>
    </location>
</feature>
<evidence type="ECO:0000313" key="4">
    <source>
        <dbReference type="EMBL" id="RIA04957.1"/>
    </source>
</evidence>
<feature type="coiled-coil region" evidence="2">
    <location>
        <begin position="236"/>
        <end position="285"/>
    </location>
</feature>
<feature type="compositionally biased region" description="Basic and acidic residues" evidence="3">
    <location>
        <begin position="633"/>
        <end position="648"/>
    </location>
</feature>
<evidence type="ECO:0000256" key="1">
    <source>
        <dbReference type="ARBA" id="ARBA00023054"/>
    </source>
</evidence>
<dbReference type="EMBL" id="KZ864863">
    <property type="protein sequence ID" value="RIA04957.1"/>
    <property type="molecule type" value="Genomic_DNA"/>
</dbReference>
<feature type="coiled-coil region" evidence="2">
    <location>
        <begin position="314"/>
        <end position="531"/>
    </location>
</feature>
<name>A0A397L2M3_BRACM</name>
<dbReference type="PANTHER" id="PTHR23160:SF15">
    <property type="entry name" value="WEB FAMILY PROTEIN"/>
    <property type="match status" value="1"/>
</dbReference>
<evidence type="ECO:0008006" key="5">
    <source>
        <dbReference type="Google" id="ProtNLM"/>
    </source>
</evidence>
<dbReference type="PANTHER" id="PTHR23160">
    <property type="entry name" value="SYNAPTONEMAL COMPLEX PROTEIN-RELATED"/>
    <property type="match status" value="1"/>
</dbReference>
<accession>A0A397L2M3</accession>
<evidence type="ECO:0000256" key="3">
    <source>
        <dbReference type="SAM" id="MobiDB-lite"/>
    </source>
</evidence>
<sequence length="648" mass="72294">SPTCNAGDLTAPKHFSPTTTTTMASRTKTGLMETPRSKPSPPPPRLTKSSVTKSDGSSPSSVHSTRLSLDRSPQSVNSKPSPDRRTARVPTPPEKSQSRLGKGSELQAQLKQIQEDLRKANEQIAVLKKDKAKALDDLKGFEKLNKEVNEKLKEALAAAQESSEIEAVHNEKDISWKKEVESVRSQHALDISALLSTTEELHRVQQELAMTADAKNKALSHAEEATKIAEMQAKKVEVLSSELSQLKALVSSEEQKKATEGDEVVSKLRSEIEMLRGELENVSVLENKVKDQEECIEQLHVDLEAAKIVESCANSLAAELKNELEKQVEESNKLKTSASESLDLAMKQLGENSHALHEAELDNAALKEKIESMVMTIARQEEDLQESQRQVCTLKQETSMLEKLVESVKADLATAQEEALENEKTTTSHIQNLLNEKTELATELESCRKEEEETKKAMESLTSELQEVSVEAREAKERLLTCQAELEHCGTQIESLKLAAKETNEKYERMLEDARNEIESLKISLGKSQDEIVSSKTEWELRELHLMACVKKSEDETFSLQGELSKVEDLLNLKENEVKAAKEEEANTKRKLEELEEELKDMQERVGEAKAESVKVKESLLEKENELENAAADNKKLGDELSKINESL</sequence>
<keyword evidence="1 2" id="KW-0175">Coiled coil</keyword>
<feature type="non-terminal residue" evidence="4">
    <location>
        <position position="1"/>
    </location>
</feature>
<feature type="compositionally biased region" description="Polar residues" evidence="3">
    <location>
        <begin position="51"/>
        <end position="80"/>
    </location>
</feature>
<dbReference type="AlphaFoldDB" id="A0A397L2M3"/>
<feature type="non-terminal residue" evidence="4">
    <location>
        <position position="648"/>
    </location>
</feature>
<proteinExistence type="predicted"/>
<feature type="region of interest" description="Disordered" evidence="3">
    <location>
        <begin position="626"/>
        <end position="648"/>
    </location>
</feature>
<evidence type="ECO:0000256" key="2">
    <source>
        <dbReference type="SAM" id="Coils"/>
    </source>
</evidence>